<reference evidence="3" key="1">
    <citation type="journal article" date="2020" name="Nature">
        <title>Giant virus diversity and host interactions through global metagenomics.</title>
        <authorList>
            <person name="Schulz F."/>
            <person name="Roux S."/>
            <person name="Paez-Espino D."/>
            <person name="Jungbluth S."/>
            <person name="Walsh D.A."/>
            <person name="Denef V.J."/>
            <person name="McMahon K.D."/>
            <person name="Konstantinidis K.T."/>
            <person name="Eloe-Fadrosh E.A."/>
            <person name="Kyrpides N.C."/>
            <person name="Woyke T."/>
        </authorList>
    </citation>
    <scope>NUCLEOTIDE SEQUENCE</scope>
    <source>
        <strain evidence="3">GVMAG-M-3300025778-1</strain>
    </source>
</reference>
<dbReference type="AlphaFoldDB" id="A0A6C0J4X2"/>
<sequence length="148" mass="16936">MEVQSTGEGVPETVTPEFQTLLDVYSKAYAHYRVNGDADSKAVYLKAQENIESSIKELRDNMETDNGQLNEFLETYANNETDLVKLHEQSKKLEELTPQLQDQYDTTVKRKLSTIEPSIWIMIIKVSLILVFLGTIAYLLSSQKQQPY</sequence>
<evidence type="ECO:0000313" key="3">
    <source>
        <dbReference type="EMBL" id="QHT99909.1"/>
    </source>
</evidence>
<organism evidence="3">
    <name type="scientific">viral metagenome</name>
    <dbReference type="NCBI Taxonomy" id="1070528"/>
    <lineage>
        <taxon>unclassified sequences</taxon>
        <taxon>metagenomes</taxon>
        <taxon>organismal metagenomes</taxon>
    </lineage>
</organism>
<feature type="coiled-coil region" evidence="1">
    <location>
        <begin position="55"/>
        <end position="96"/>
    </location>
</feature>
<proteinExistence type="predicted"/>
<keyword evidence="2" id="KW-0472">Membrane</keyword>
<name>A0A6C0J4X2_9ZZZZ</name>
<feature type="transmembrane region" description="Helical" evidence="2">
    <location>
        <begin position="119"/>
        <end position="140"/>
    </location>
</feature>
<protein>
    <submittedName>
        <fullName evidence="3">Uncharacterized protein</fullName>
    </submittedName>
</protein>
<accession>A0A6C0J4X2</accession>
<evidence type="ECO:0000256" key="2">
    <source>
        <dbReference type="SAM" id="Phobius"/>
    </source>
</evidence>
<keyword evidence="1" id="KW-0175">Coiled coil</keyword>
<keyword evidence="2" id="KW-1133">Transmembrane helix</keyword>
<dbReference type="EMBL" id="MN740318">
    <property type="protein sequence ID" value="QHT99909.1"/>
    <property type="molecule type" value="Genomic_DNA"/>
</dbReference>
<evidence type="ECO:0000256" key="1">
    <source>
        <dbReference type="SAM" id="Coils"/>
    </source>
</evidence>
<keyword evidence="2" id="KW-0812">Transmembrane</keyword>